<dbReference type="AlphaFoldDB" id="A0AAW2ZMR6"/>
<evidence type="ECO:0000256" key="3">
    <source>
        <dbReference type="ARBA" id="ARBA00022490"/>
    </source>
</evidence>
<protein>
    <submittedName>
        <fullName evidence="11">Uncharacterized protein</fullName>
    </submittedName>
</protein>
<keyword evidence="7" id="KW-0206">Cytoskeleton</keyword>
<evidence type="ECO:0000256" key="1">
    <source>
        <dbReference type="ARBA" id="ARBA00004611"/>
    </source>
</evidence>
<evidence type="ECO:0000256" key="5">
    <source>
        <dbReference type="ARBA" id="ARBA00023054"/>
    </source>
</evidence>
<sequence length="59" mass="7172">MANRLKREQERLKHEKEKQLAEIHKKQMEQNKAKKNHIQDLYANEVTEDFFSQFGTSLR</sequence>
<evidence type="ECO:0000256" key="8">
    <source>
        <dbReference type="ARBA" id="ARBA00023273"/>
    </source>
</evidence>
<comment type="similarity">
    <text evidence="2">Belongs to the RIB43A family.</text>
</comment>
<organism evidence="11 12">
    <name type="scientific">Acrasis kona</name>
    <dbReference type="NCBI Taxonomy" id="1008807"/>
    <lineage>
        <taxon>Eukaryota</taxon>
        <taxon>Discoba</taxon>
        <taxon>Heterolobosea</taxon>
        <taxon>Tetramitia</taxon>
        <taxon>Eutetramitia</taxon>
        <taxon>Acrasidae</taxon>
        <taxon>Acrasis</taxon>
    </lineage>
</organism>
<proteinExistence type="inferred from homology"/>
<comment type="caution">
    <text evidence="11">The sequence shown here is derived from an EMBL/GenBank/DDBJ whole genome shotgun (WGS) entry which is preliminary data.</text>
</comment>
<accession>A0AAW2ZMR6</accession>
<evidence type="ECO:0000313" key="11">
    <source>
        <dbReference type="EMBL" id="KAL0491148.1"/>
    </source>
</evidence>
<keyword evidence="3" id="KW-0963">Cytoplasm</keyword>
<evidence type="ECO:0000256" key="4">
    <source>
        <dbReference type="ARBA" id="ARBA00022846"/>
    </source>
</evidence>
<dbReference type="InterPro" id="IPR008805">
    <property type="entry name" value="RIB43A"/>
</dbReference>
<dbReference type="Proteomes" id="UP001431209">
    <property type="component" value="Unassembled WGS sequence"/>
</dbReference>
<evidence type="ECO:0000256" key="6">
    <source>
        <dbReference type="ARBA" id="ARBA00023069"/>
    </source>
</evidence>
<evidence type="ECO:0000256" key="10">
    <source>
        <dbReference type="SAM" id="Coils"/>
    </source>
</evidence>
<evidence type="ECO:0000256" key="9">
    <source>
        <dbReference type="ARBA" id="ARBA00046435"/>
    </source>
</evidence>
<keyword evidence="8" id="KW-0966">Cell projection</keyword>
<dbReference type="Pfam" id="PF05914">
    <property type="entry name" value="RIB43A"/>
    <property type="match status" value="1"/>
</dbReference>
<evidence type="ECO:0000256" key="2">
    <source>
        <dbReference type="ARBA" id="ARBA00006875"/>
    </source>
</evidence>
<keyword evidence="6" id="KW-0969">Cilium</keyword>
<gene>
    <name evidence="11" type="ORF">AKO1_002348</name>
</gene>
<reference evidence="11 12" key="1">
    <citation type="submission" date="2024-03" db="EMBL/GenBank/DDBJ databases">
        <title>The Acrasis kona genome and developmental transcriptomes reveal deep origins of eukaryotic multicellular pathways.</title>
        <authorList>
            <person name="Sheikh S."/>
            <person name="Fu C.-J."/>
            <person name="Brown M.W."/>
            <person name="Baldauf S.L."/>
        </authorList>
    </citation>
    <scope>NUCLEOTIDE SEQUENCE [LARGE SCALE GENOMIC DNA]</scope>
    <source>
        <strain evidence="11 12">ATCC MYA-3509</strain>
    </source>
</reference>
<feature type="coiled-coil region" evidence="10">
    <location>
        <begin position="2"/>
        <end position="31"/>
    </location>
</feature>
<keyword evidence="5 10" id="KW-0175">Coiled coil</keyword>
<comment type="subcellular location">
    <subcellularLocation>
        <location evidence="1">Cytoplasm</location>
        <location evidence="1">Cytoskeleton</location>
        <location evidence="1">Flagellum axoneme</location>
    </subcellularLocation>
</comment>
<keyword evidence="4" id="KW-0282">Flagellum</keyword>
<keyword evidence="12" id="KW-1185">Reference proteome</keyword>
<evidence type="ECO:0000256" key="7">
    <source>
        <dbReference type="ARBA" id="ARBA00023212"/>
    </source>
</evidence>
<comment type="subunit">
    <text evidence="9">Microtubule inner protein component of sperm flagellar doublet microtubules.</text>
</comment>
<evidence type="ECO:0000313" key="12">
    <source>
        <dbReference type="Proteomes" id="UP001431209"/>
    </source>
</evidence>
<name>A0AAW2ZMR6_9EUKA</name>
<dbReference type="EMBL" id="JAOPGA020001764">
    <property type="protein sequence ID" value="KAL0491148.1"/>
    <property type="molecule type" value="Genomic_DNA"/>
</dbReference>